<organism evidence="2 3">
    <name type="scientific">Pollutimonas bauzanensis</name>
    <dbReference type="NCBI Taxonomy" id="658167"/>
    <lineage>
        <taxon>Bacteria</taxon>
        <taxon>Pseudomonadati</taxon>
        <taxon>Pseudomonadota</taxon>
        <taxon>Betaproteobacteria</taxon>
        <taxon>Burkholderiales</taxon>
        <taxon>Alcaligenaceae</taxon>
        <taxon>Pollutimonas</taxon>
    </lineage>
</organism>
<protein>
    <submittedName>
        <fullName evidence="2">Uncharacterized protein</fullName>
    </submittedName>
</protein>
<gene>
    <name evidence="2" type="ORF">SAMN04488135_11341</name>
</gene>
<dbReference type="EMBL" id="FQXE01000013">
    <property type="protein sequence ID" value="SHI20737.1"/>
    <property type="molecule type" value="Genomic_DNA"/>
</dbReference>
<keyword evidence="1" id="KW-0812">Transmembrane</keyword>
<feature type="transmembrane region" description="Helical" evidence="1">
    <location>
        <begin position="31"/>
        <end position="53"/>
    </location>
</feature>
<accession>A0A1M5Z941</accession>
<keyword evidence="3" id="KW-1185">Reference proteome</keyword>
<dbReference type="AlphaFoldDB" id="A0A1M5Z941"/>
<keyword evidence="1" id="KW-0472">Membrane</keyword>
<reference evidence="2 3" key="1">
    <citation type="submission" date="2016-11" db="EMBL/GenBank/DDBJ databases">
        <authorList>
            <person name="Jaros S."/>
            <person name="Januszkiewicz K."/>
            <person name="Wedrychowicz H."/>
        </authorList>
    </citation>
    <scope>NUCLEOTIDE SEQUENCE [LARGE SCALE GENOMIC DNA]</scope>
    <source>
        <strain evidence="2 3">CGMCC 1.10190</strain>
    </source>
</reference>
<proteinExistence type="predicted"/>
<sequence length="61" mass="6636">MAKRRFRPGIAISALIVKISAKNRFLANFRAVSASFYGLAAVSAFSKLCISLVHPKKVSIL</sequence>
<evidence type="ECO:0000313" key="2">
    <source>
        <dbReference type="EMBL" id="SHI20737.1"/>
    </source>
</evidence>
<evidence type="ECO:0000313" key="3">
    <source>
        <dbReference type="Proteomes" id="UP000184226"/>
    </source>
</evidence>
<evidence type="ECO:0000256" key="1">
    <source>
        <dbReference type="SAM" id="Phobius"/>
    </source>
</evidence>
<name>A0A1M5Z941_9BURK</name>
<keyword evidence="1" id="KW-1133">Transmembrane helix</keyword>
<dbReference type="Proteomes" id="UP000184226">
    <property type="component" value="Unassembled WGS sequence"/>
</dbReference>